<dbReference type="GO" id="GO:0046872">
    <property type="term" value="F:metal ion binding"/>
    <property type="evidence" value="ECO:0007669"/>
    <property type="project" value="UniProtKB-KW"/>
</dbReference>
<dbReference type="InterPro" id="IPR013785">
    <property type="entry name" value="Aldolase_TIM"/>
</dbReference>
<dbReference type="AlphaFoldDB" id="A0A101FFS3"/>
<dbReference type="CDD" id="cd01335">
    <property type="entry name" value="Radical_SAM"/>
    <property type="match status" value="1"/>
</dbReference>
<dbReference type="InterPro" id="IPR007197">
    <property type="entry name" value="rSAM"/>
</dbReference>
<dbReference type="PANTHER" id="PTHR43524">
    <property type="entry name" value="RADICAL SAM SUPERFAMILY PROTEIN"/>
    <property type="match status" value="1"/>
</dbReference>
<evidence type="ECO:0000256" key="3">
    <source>
        <dbReference type="ARBA" id="ARBA00023004"/>
    </source>
</evidence>
<sequence length="464" mass="53406">MRMNLDFAKRFLGEKVIEQVLNYMEGNPETNIPRLLRLFETIARAPGHKESVQSAREAFENDPVMRKYLISLFTDLDPGVRKKMGCNTIINAILLGRPRQIQVEEKEGIHVPFTFLIDPTSACNLKCVGCWAGAYTKHDEMEPELFDRILTEAKELGIYAIVMSGGEPFVYPHLFDIAEKHNDMVFMLYTNGTRIDEKVADRLRELGNMSPAISIEGWEERTDRRRGKGVFKKITQAMDYLKERGVLFGASITITRENAEEIASDEYIDFLIEKGVKYIWTFHYIPIGREPNLDLMVLPEQRAWLVDRIYQLRSEKPITIIDFWNDGALIDGCIAGGRSYFHINAKGEVEPCAFAHFAVDNIREKSLKEVLQSPIFKAYQKRQPFSENMLRPCPIIDVPEALREIVKESGAHPTHAGAEIVLSGEIGEYLDRRAAKWKEISDEIWKQRREEGRPYRRSMAESRQ</sequence>
<comment type="caution">
    <text evidence="6">The sequence shown here is derived from an EMBL/GenBank/DDBJ whole genome shotgun (WGS) entry which is preliminary data.</text>
</comment>
<dbReference type="Gene3D" id="3.20.20.70">
    <property type="entry name" value="Aldolase class I"/>
    <property type="match status" value="1"/>
</dbReference>
<evidence type="ECO:0000256" key="1">
    <source>
        <dbReference type="ARBA" id="ARBA00022691"/>
    </source>
</evidence>
<dbReference type="EMBL" id="LGFO01000134">
    <property type="protein sequence ID" value="KUK36238.1"/>
    <property type="molecule type" value="Genomic_DNA"/>
</dbReference>
<dbReference type="GO" id="GO:0051536">
    <property type="term" value="F:iron-sulfur cluster binding"/>
    <property type="evidence" value="ECO:0007669"/>
    <property type="project" value="UniProtKB-KW"/>
</dbReference>
<dbReference type="PATRIC" id="fig|85874.4.peg.437"/>
<evidence type="ECO:0000313" key="6">
    <source>
        <dbReference type="EMBL" id="KUK36238.1"/>
    </source>
</evidence>
<dbReference type="CDD" id="cd21128">
    <property type="entry name" value="SPASM_rSAM"/>
    <property type="match status" value="1"/>
</dbReference>
<dbReference type="SFLD" id="SFLDG01386">
    <property type="entry name" value="main_SPASM_domain-containing"/>
    <property type="match status" value="1"/>
</dbReference>
<dbReference type="SFLD" id="SFLDG01067">
    <property type="entry name" value="SPASM/twitch_domain_containing"/>
    <property type="match status" value="1"/>
</dbReference>
<keyword evidence="2" id="KW-0479">Metal-binding</keyword>
<evidence type="ECO:0000259" key="5">
    <source>
        <dbReference type="PROSITE" id="PS51918"/>
    </source>
</evidence>
<reference evidence="7" key="1">
    <citation type="journal article" date="2015" name="MBio">
        <title>Genome-Resolved Metagenomic Analysis Reveals Roles for Candidate Phyla and Other Microbial Community Members in Biogeochemical Transformations in Oil Reservoirs.</title>
        <authorList>
            <person name="Hu P."/>
            <person name="Tom L."/>
            <person name="Singh A."/>
            <person name="Thomas B.C."/>
            <person name="Baker B.J."/>
            <person name="Piceno Y.M."/>
            <person name="Andersen G.L."/>
            <person name="Banfield J.F."/>
        </authorList>
    </citation>
    <scope>NUCLEOTIDE SEQUENCE [LARGE SCALE GENOMIC DNA]</scope>
</reference>
<dbReference type="InterPro" id="IPR006638">
    <property type="entry name" value="Elp3/MiaA/NifB-like_rSAM"/>
</dbReference>
<keyword evidence="4" id="KW-0411">Iron-sulfur</keyword>
<feature type="domain" description="Radical SAM core" evidence="5">
    <location>
        <begin position="109"/>
        <end position="316"/>
    </location>
</feature>
<dbReference type="Proteomes" id="UP000053326">
    <property type="component" value="Unassembled WGS sequence"/>
</dbReference>
<dbReference type="GO" id="GO:0003824">
    <property type="term" value="F:catalytic activity"/>
    <property type="evidence" value="ECO:0007669"/>
    <property type="project" value="InterPro"/>
</dbReference>
<dbReference type="SFLD" id="SFLDS00029">
    <property type="entry name" value="Radical_SAM"/>
    <property type="match status" value="1"/>
</dbReference>
<dbReference type="PANTHER" id="PTHR43524:SF1">
    <property type="entry name" value="RADICAL SAM SUPERFAMILY PROTEIN"/>
    <property type="match status" value="1"/>
</dbReference>
<evidence type="ECO:0000256" key="2">
    <source>
        <dbReference type="ARBA" id="ARBA00022723"/>
    </source>
</evidence>
<dbReference type="SMART" id="SM00729">
    <property type="entry name" value="Elp3"/>
    <property type="match status" value="1"/>
</dbReference>
<keyword evidence="3" id="KW-0408">Iron</keyword>
<proteinExistence type="predicted"/>
<dbReference type="PROSITE" id="PS51918">
    <property type="entry name" value="RADICAL_SAM"/>
    <property type="match status" value="1"/>
</dbReference>
<name>A0A101FFS3_9THEO</name>
<evidence type="ECO:0000313" key="7">
    <source>
        <dbReference type="Proteomes" id="UP000053326"/>
    </source>
</evidence>
<dbReference type="InterPro" id="IPR058240">
    <property type="entry name" value="rSAM_sf"/>
</dbReference>
<dbReference type="SUPFAM" id="SSF102114">
    <property type="entry name" value="Radical SAM enzymes"/>
    <property type="match status" value="1"/>
</dbReference>
<dbReference type="InterPro" id="IPR023885">
    <property type="entry name" value="4Fe4S-binding_SPASM_dom"/>
</dbReference>
<evidence type="ECO:0000256" key="4">
    <source>
        <dbReference type="ARBA" id="ARBA00023014"/>
    </source>
</evidence>
<protein>
    <submittedName>
        <fullName evidence="6">Fe-S oxidoreductase</fullName>
    </submittedName>
</protein>
<gene>
    <name evidence="6" type="ORF">XD66_1053</name>
</gene>
<dbReference type="Pfam" id="PF13186">
    <property type="entry name" value="SPASM"/>
    <property type="match status" value="1"/>
</dbReference>
<organism evidence="6 7">
    <name type="scientific">Thermacetogenium phaeum</name>
    <dbReference type="NCBI Taxonomy" id="85874"/>
    <lineage>
        <taxon>Bacteria</taxon>
        <taxon>Bacillati</taxon>
        <taxon>Bacillota</taxon>
        <taxon>Clostridia</taxon>
        <taxon>Thermoanaerobacterales</taxon>
        <taxon>Thermoanaerobacteraceae</taxon>
        <taxon>Thermacetogenium</taxon>
    </lineage>
</organism>
<keyword evidence="1" id="KW-0949">S-adenosyl-L-methionine</keyword>
<accession>A0A101FFS3</accession>
<dbReference type="Pfam" id="PF04055">
    <property type="entry name" value="Radical_SAM"/>
    <property type="match status" value="1"/>
</dbReference>